<dbReference type="AlphaFoldDB" id="A0A926JQQ0"/>
<accession>A0A926JQQ0</accession>
<dbReference type="EMBL" id="JACVDC010000012">
    <property type="protein sequence ID" value="MBC9795552.1"/>
    <property type="molecule type" value="Genomic_DNA"/>
</dbReference>
<evidence type="ECO:0000313" key="3">
    <source>
        <dbReference type="EMBL" id="MBC9795552.1"/>
    </source>
</evidence>
<evidence type="ECO:0000313" key="4">
    <source>
        <dbReference type="Proteomes" id="UP000653730"/>
    </source>
</evidence>
<dbReference type="Pfam" id="PF13568">
    <property type="entry name" value="OMP_b-brl_2"/>
    <property type="match status" value="1"/>
</dbReference>
<name>A0A926JQQ0_9FLAO</name>
<keyword evidence="1" id="KW-0732">Signal</keyword>
<proteinExistence type="predicted"/>
<gene>
    <name evidence="3" type="ORF">IBL28_06220</name>
</gene>
<feature type="signal peptide" evidence="1">
    <location>
        <begin position="1"/>
        <end position="20"/>
    </location>
</feature>
<protein>
    <submittedName>
        <fullName evidence="3">PorT family protein</fullName>
    </submittedName>
</protein>
<organism evidence="3 4">
    <name type="scientific">Sinomicrobium weinanense</name>
    <dbReference type="NCBI Taxonomy" id="2842200"/>
    <lineage>
        <taxon>Bacteria</taxon>
        <taxon>Pseudomonadati</taxon>
        <taxon>Bacteroidota</taxon>
        <taxon>Flavobacteriia</taxon>
        <taxon>Flavobacteriales</taxon>
        <taxon>Flavobacteriaceae</taxon>
        <taxon>Sinomicrobium</taxon>
    </lineage>
</organism>
<evidence type="ECO:0000256" key="1">
    <source>
        <dbReference type="SAM" id="SignalP"/>
    </source>
</evidence>
<keyword evidence="4" id="KW-1185">Reference proteome</keyword>
<sequence length="238" mass="27803">MNKKLLWALVLALYSHSAFSQLNENPLLNLQNFDKQPLHWGYFLGINQYDFKFDYDRYNNREGLRDVQVAKNIGFNVGLIGDLRINEYMNLRLEPGLYYTQRDLYFPHSDLSGEDERLREVKSTYIHVPLLLKVSTKRIGNVKPYIVGGLSSSINLGSNKNSKEDNRQGTFRMEKQAYYYEVGFGIDFYLYYFKFSPSIRGVFAFNDELKPDDDPNSPWTGNINGMYSRAIFINLTFE</sequence>
<feature type="chain" id="PRO_5036766174" evidence="1">
    <location>
        <begin position="21"/>
        <end position="238"/>
    </location>
</feature>
<reference evidence="3 4" key="1">
    <citation type="submission" date="2020-09" db="EMBL/GenBank/DDBJ databases">
        <title>Sinomicrobium weinanense sp. nov., a halophilic bacteria isolated from saline-alkali soil.</title>
        <authorList>
            <person name="Wu P."/>
            <person name="Ren H."/>
            <person name="Mei Y."/>
            <person name="Liang Y."/>
            <person name="Chen Z."/>
        </authorList>
    </citation>
    <scope>NUCLEOTIDE SEQUENCE [LARGE SCALE GENOMIC DNA]</scope>
    <source>
        <strain evidence="3 4">FJxs</strain>
    </source>
</reference>
<feature type="domain" description="Outer membrane protein beta-barrel" evidence="2">
    <location>
        <begin position="25"/>
        <end position="209"/>
    </location>
</feature>
<evidence type="ECO:0000259" key="2">
    <source>
        <dbReference type="Pfam" id="PF13568"/>
    </source>
</evidence>
<comment type="caution">
    <text evidence="3">The sequence shown here is derived from an EMBL/GenBank/DDBJ whole genome shotgun (WGS) entry which is preliminary data.</text>
</comment>
<dbReference type="Proteomes" id="UP000653730">
    <property type="component" value="Unassembled WGS sequence"/>
</dbReference>
<dbReference type="InterPro" id="IPR025665">
    <property type="entry name" value="Beta-barrel_OMP_2"/>
</dbReference>
<dbReference type="RefSeq" id="WP_187964707.1">
    <property type="nucleotide sequence ID" value="NZ_JACVDC010000012.1"/>
</dbReference>